<reference evidence="2 3" key="1">
    <citation type="submission" date="2024-01" db="EMBL/GenBank/DDBJ databases">
        <title>Genome assemblies of Stephania.</title>
        <authorList>
            <person name="Yang L."/>
        </authorList>
    </citation>
    <scope>NUCLEOTIDE SEQUENCE [LARGE SCALE GENOMIC DNA]</scope>
    <source>
        <strain evidence="2">JXDWG</strain>
        <tissue evidence="2">Leaf</tissue>
    </source>
</reference>
<evidence type="ECO:0000313" key="2">
    <source>
        <dbReference type="EMBL" id="KAK9126302.1"/>
    </source>
</evidence>
<dbReference type="AlphaFoldDB" id="A0AAP0J4S8"/>
<dbReference type="EMBL" id="JBBNAG010000006">
    <property type="protein sequence ID" value="KAK9126302.1"/>
    <property type="molecule type" value="Genomic_DNA"/>
</dbReference>
<comment type="caution">
    <text evidence="2">The sequence shown here is derived from an EMBL/GenBank/DDBJ whole genome shotgun (WGS) entry which is preliminary data.</text>
</comment>
<sequence>MAIRRQGNDRSMEASSSHTGGEDRPAGKLPERRQEAIRALGGDHQCKVGSEQASAVETRFARGASGGASGRRRDKVHSTTTEKRPRVNVPTTDGYEPRRRRTADLTCTGRGDGCEAVAERRK</sequence>
<feature type="compositionally biased region" description="Basic and acidic residues" evidence="1">
    <location>
        <begin position="20"/>
        <end position="36"/>
    </location>
</feature>
<gene>
    <name evidence="2" type="ORF">Scep_015148</name>
</gene>
<evidence type="ECO:0000313" key="3">
    <source>
        <dbReference type="Proteomes" id="UP001419268"/>
    </source>
</evidence>
<dbReference type="Proteomes" id="UP001419268">
    <property type="component" value="Unassembled WGS sequence"/>
</dbReference>
<organism evidence="2 3">
    <name type="scientific">Stephania cephalantha</name>
    <dbReference type="NCBI Taxonomy" id="152367"/>
    <lineage>
        <taxon>Eukaryota</taxon>
        <taxon>Viridiplantae</taxon>
        <taxon>Streptophyta</taxon>
        <taxon>Embryophyta</taxon>
        <taxon>Tracheophyta</taxon>
        <taxon>Spermatophyta</taxon>
        <taxon>Magnoliopsida</taxon>
        <taxon>Ranunculales</taxon>
        <taxon>Menispermaceae</taxon>
        <taxon>Menispermoideae</taxon>
        <taxon>Cissampelideae</taxon>
        <taxon>Stephania</taxon>
    </lineage>
</organism>
<accession>A0AAP0J4S8</accession>
<protein>
    <submittedName>
        <fullName evidence="2">Uncharacterized protein</fullName>
    </submittedName>
</protein>
<feature type="compositionally biased region" description="Basic and acidic residues" evidence="1">
    <location>
        <begin position="76"/>
        <end position="85"/>
    </location>
</feature>
<feature type="region of interest" description="Disordered" evidence="1">
    <location>
        <begin position="1"/>
        <end position="122"/>
    </location>
</feature>
<feature type="compositionally biased region" description="Basic and acidic residues" evidence="1">
    <location>
        <begin position="1"/>
        <end position="12"/>
    </location>
</feature>
<evidence type="ECO:0000256" key="1">
    <source>
        <dbReference type="SAM" id="MobiDB-lite"/>
    </source>
</evidence>
<proteinExistence type="predicted"/>
<name>A0AAP0J4S8_9MAGN</name>
<keyword evidence="3" id="KW-1185">Reference proteome</keyword>